<evidence type="ECO:0000313" key="2">
    <source>
        <dbReference type="Proteomes" id="UP000664332"/>
    </source>
</evidence>
<dbReference type="EMBL" id="JAFLEQ010000018">
    <property type="protein sequence ID" value="MBN9645302.1"/>
    <property type="molecule type" value="Genomic_DNA"/>
</dbReference>
<keyword evidence="2" id="KW-1185">Reference proteome</keyword>
<name>A0A939E4L9_9CORY</name>
<accession>A0A939E4L9</accession>
<sequence>TVLVHLESWTPMEYTIPSKLFEIMWAEKHVTASVAGEAADIVKESGIGHVVTPMNPEELGALWFRLFHNRQLLEVDGRGEDWFRSGPTLEDLTERWITTVDSVRKKA</sequence>
<reference evidence="1" key="1">
    <citation type="submission" date="2021-03" db="EMBL/GenBank/DDBJ databases">
        <authorList>
            <person name="Sun Q."/>
        </authorList>
    </citation>
    <scope>NUCLEOTIDE SEQUENCE</scope>
    <source>
        <strain evidence="1">CCM 8862</strain>
    </source>
</reference>
<evidence type="ECO:0000313" key="1">
    <source>
        <dbReference type="EMBL" id="MBN9645302.1"/>
    </source>
</evidence>
<dbReference type="AlphaFoldDB" id="A0A939E4L9"/>
<gene>
    <name evidence="1" type="ORF">JZY06_11865</name>
</gene>
<feature type="non-terminal residue" evidence="1">
    <location>
        <position position="1"/>
    </location>
</feature>
<protein>
    <submittedName>
        <fullName evidence="1">Uncharacterized protein</fullName>
    </submittedName>
</protein>
<dbReference type="Proteomes" id="UP000664332">
    <property type="component" value="Unassembled WGS sequence"/>
</dbReference>
<comment type="caution">
    <text evidence="1">The sequence shown here is derived from an EMBL/GenBank/DDBJ whole genome shotgun (WGS) entry which is preliminary data.</text>
</comment>
<organism evidence="1 2">
    <name type="scientific">Corynebacterium mendelii</name>
    <dbReference type="NCBI Taxonomy" id="2765362"/>
    <lineage>
        <taxon>Bacteria</taxon>
        <taxon>Bacillati</taxon>
        <taxon>Actinomycetota</taxon>
        <taxon>Actinomycetes</taxon>
        <taxon>Mycobacteriales</taxon>
        <taxon>Corynebacteriaceae</taxon>
        <taxon>Corynebacterium</taxon>
    </lineage>
</organism>
<proteinExistence type="predicted"/>